<keyword evidence="6 7" id="KW-0456">Lyase</keyword>
<feature type="binding site" evidence="7">
    <location>
        <begin position="55"/>
        <end position="56"/>
    </location>
    <ligand>
        <name>4-CDP-2-C-methyl-D-erythritol 2-phosphate</name>
        <dbReference type="ChEBI" id="CHEBI:57919"/>
    </ligand>
</feature>
<dbReference type="PROSITE" id="PS01350">
    <property type="entry name" value="ISPF"/>
    <property type="match status" value="1"/>
</dbReference>
<evidence type="ECO:0000256" key="4">
    <source>
        <dbReference type="ARBA" id="ARBA00022723"/>
    </source>
</evidence>
<feature type="binding site" evidence="7">
    <location>
        <begin position="29"/>
        <end position="31"/>
    </location>
    <ligand>
        <name>4-CDP-2-C-methyl-D-erythritol 2-phosphate</name>
        <dbReference type="ChEBI" id="CHEBI:57919"/>
    </ligand>
</feature>
<dbReference type="SUPFAM" id="SSF69765">
    <property type="entry name" value="IpsF-like"/>
    <property type="match status" value="1"/>
</dbReference>
<evidence type="ECO:0000256" key="7">
    <source>
        <dbReference type="HAMAP-Rule" id="MF_00107"/>
    </source>
</evidence>
<feature type="binding site" evidence="7">
    <location>
        <position position="29"/>
    </location>
    <ligand>
        <name>a divalent metal cation</name>
        <dbReference type="ChEBI" id="CHEBI:60240"/>
    </ligand>
</feature>
<accession>A0A2Z5G6Q3</accession>
<dbReference type="PANTHER" id="PTHR43181">
    <property type="entry name" value="2-C-METHYL-D-ERYTHRITOL 2,4-CYCLODIPHOSPHATE SYNTHASE, CHLOROPLASTIC"/>
    <property type="match status" value="1"/>
</dbReference>
<dbReference type="PANTHER" id="PTHR43181:SF1">
    <property type="entry name" value="2-C-METHYL-D-ERYTHRITOL 2,4-CYCLODIPHOSPHATE SYNTHASE, CHLOROPLASTIC"/>
    <property type="match status" value="1"/>
</dbReference>
<feature type="binding site" evidence="7">
    <location>
        <position position="31"/>
    </location>
    <ligand>
        <name>a divalent metal cation</name>
        <dbReference type="ChEBI" id="CHEBI:60240"/>
    </ligand>
</feature>
<name>A0A2Z5G6Q3_9BACT</name>
<dbReference type="Gene3D" id="3.30.1330.50">
    <property type="entry name" value="2-C-methyl-D-erythritol 2,4-cyclodiphosphate synthase"/>
    <property type="match status" value="1"/>
</dbReference>
<comment type="catalytic activity">
    <reaction evidence="1 7 8">
        <text>4-CDP-2-C-methyl-D-erythritol 2-phosphate = 2-C-methyl-D-erythritol 2,4-cyclic diphosphate + CMP</text>
        <dbReference type="Rhea" id="RHEA:23864"/>
        <dbReference type="ChEBI" id="CHEBI:57919"/>
        <dbReference type="ChEBI" id="CHEBI:58483"/>
        <dbReference type="ChEBI" id="CHEBI:60377"/>
        <dbReference type="EC" id="4.6.1.12"/>
    </reaction>
</comment>
<reference evidence="10 11" key="1">
    <citation type="journal article" date="2018" name="Front. Microbiol.">
        <title>Hydrolytic Capabilities as a Key to Environmental Success: Chitinolytic and Cellulolytic Acidobacteria From Acidic Sub-arctic Soils and Boreal Peatlands.</title>
        <authorList>
            <person name="Belova S.E."/>
            <person name="Ravin N.V."/>
            <person name="Pankratov T.A."/>
            <person name="Rakitin A.L."/>
            <person name="Ivanova A.A."/>
            <person name="Beletsky A.V."/>
            <person name="Mardanov A.V."/>
            <person name="Sinninghe Damste J.S."/>
            <person name="Dedysh S.N."/>
        </authorList>
    </citation>
    <scope>NUCLEOTIDE SEQUENCE [LARGE SCALE GENOMIC DNA]</scope>
    <source>
        <strain evidence="10 11">SBC82</strain>
    </source>
</reference>
<feature type="site" description="Transition state stabilizer" evidence="7">
    <location>
        <position position="154"/>
    </location>
</feature>
<comment type="pathway">
    <text evidence="2 7">Isoprenoid biosynthesis; isopentenyl diphosphate biosynthesis via DXP pathway; isopentenyl diphosphate from 1-deoxy-D-xylulose 5-phosphate: step 4/6.</text>
</comment>
<dbReference type="EMBL" id="CP030840">
    <property type="protein sequence ID" value="AXC14650.1"/>
    <property type="molecule type" value="Genomic_DNA"/>
</dbReference>
<evidence type="ECO:0000256" key="6">
    <source>
        <dbReference type="ARBA" id="ARBA00023239"/>
    </source>
</evidence>
<dbReference type="CDD" id="cd00554">
    <property type="entry name" value="MECDP_synthase"/>
    <property type="match status" value="1"/>
</dbReference>
<comment type="caution">
    <text evidence="7">Lacks conserved residue(s) required for the propagation of feature annotation.</text>
</comment>
<comment type="similarity">
    <text evidence="7 8">Belongs to the IspF family.</text>
</comment>
<dbReference type="AlphaFoldDB" id="A0A2Z5G6Q3"/>
<dbReference type="GO" id="GO:0008685">
    <property type="term" value="F:2-C-methyl-D-erythritol 2,4-cyclodiphosphate synthase activity"/>
    <property type="evidence" value="ECO:0007669"/>
    <property type="project" value="UniProtKB-UniRule"/>
</dbReference>
<comment type="subunit">
    <text evidence="7">Homotrimer.</text>
</comment>
<evidence type="ECO:0000256" key="8">
    <source>
        <dbReference type="RuleBase" id="RU004395"/>
    </source>
</evidence>
<gene>
    <name evidence="7" type="primary">ispF</name>
    <name evidence="10" type="ORF">ACPOL_5402</name>
</gene>
<proteinExistence type="inferred from homology"/>
<dbReference type="GO" id="GO:0016114">
    <property type="term" value="P:terpenoid biosynthetic process"/>
    <property type="evidence" value="ECO:0007669"/>
    <property type="project" value="InterPro"/>
</dbReference>
<organism evidence="10 11">
    <name type="scientific">Acidisarcina polymorpha</name>
    <dbReference type="NCBI Taxonomy" id="2211140"/>
    <lineage>
        <taxon>Bacteria</taxon>
        <taxon>Pseudomonadati</taxon>
        <taxon>Acidobacteriota</taxon>
        <taxon>Terriglobia</taxon>
        <taxon>Terriglobales</taxon>
        <taxon>Acidobacteriaceae</taxon>
        <taxon>Acidisarcina</taxon>
    </lineage>
</organism>
<dbReference type="HAMAP" id="MF_00107">
    <property type="entry name" value="IspF"/>
    <property type="match status" value="1"/>
</dbReference>
<evidence type="ECO:0000313" key="10">
    <source>
        <dbReference type="EMBL" id="AXC14650.1"/>
    </source>
</evidence>
<dbReference type="InterPro" id="IPR003526">
    <property type="entry name" value="MECDP_synthase"/>
</dbReference>
<dbReference type="InterPro" id="IPR020555">
    <property type="entry name" value="MECDP_synthase_CS"/>
</dbReference>
<keyword evidence="5 7" id="KW-0414">Isoprene biosynthesis</keyword>
<dbReference type="EC" id="4.6.1.12" evidence="3 7"/>
<evidence type="ECO:0000256" key="1">
    <source>
        <dbReference type="ARBA" id="ARBA00000200"/>
    </source>
</evidence>
<dbReference type="Pfam" id="PF02542">
    <property type="entry name" value="YgbB"/>
    <property type="match status" value="1"/>
</dbReference>
<feature type="domain" description="2-C-methyl-D-erythritol 2,4-cyclodiphosphate synthase" evidence="9">
    <location>
        <begin position="22"/>
        <end position="172"/>
    </location>
</feature>
<evidence type="ECO:0000256" key="3">
    <source>
        <dbReference type="ARBA" id="ARBA00012579"/>
    </source>
</evidence>
<feature type="site" description="Transition state stabilizer" evidence="7">
    <location>
        <position position="55"/>
    </location>
</feature>
<dbReference type="GO" id="GO:0046872">
    <property type="term" value="F:metal ion binding"/>
    <property type="evidence" value="ECO:0007669"/>
    <property type="project" value="UniProtKB-KW"/>
</dbReference>
<dbReference type="UniPathway" id="UPA00056">
    <property type="reaction ID" value="UER00095"/>
</dbReference>
<comment type="cofactor">
    <cofactor evidence="7">
        <name>a divalent metal cation</name>
        <dbReference type="ChEBI" id="CHEBI:60240"/>
    </cofactor>
    <text evidence="7">Binds 1 divalent metal cation per subunit.</text>
</comment>
<evidence type="ECO:0000313" key="11">
    <source>
        <dbReference type="Proteomes" id="UP000253606"/>
    </source>
</evidence>
<dbReference type="NCBIfam" id="TIGR00151">
    <property type="entry name" value="ispF"/>
    <property type="match status" value="1"/>
</dbReference>
<feature type="binding site" evidence="7">
    <location>
        <position position="63"/>
    </location>
    <ligand>
        <name>a divalent metal cation</name>
        <dbReference type="ChEBI" id="CHEBI:60240"/>
    </ligand>
</feature>
<protein>
    <recommendedName>
        <fullName evidence="3 7">2-C-methyl-D-erythritol 2,4-cyclodiphosphate synthase</fullName>
        <shortName evidence="7">MECDP-synthase</shortName>
        <shortName evidence="7">MECPP-synthase</shortName>
        <shortName evidence="7">MECPS</shortName>
        <ecNumber evidence="3 7">4.6.1.12</ecNumber>
    </recommendedName>
</protein>
<keyword evidence="11" id="KW-1185">Reference proteome</keyword>
<sequence length="224" mass="24288">MLRGKIQNGLARNTTRDETMSLRIGCGWDSHAFTAGVPLRIGGLHIEHPEGLAGHSDGDVLLHAITDALLGAVSAGDIGSFFPPGDPRWKDADSAIFLNLALEEVQNAGYRIVNIDTTLILVSPKIRPIAHEMRDRIADMLDVEPACVGIKAKTPEGLNLDHVAQAQAVVLLEKVEDPEELKSMTAVIESQRQLEDVVENLVSTVHGVPRRRAVIPAFDTEDIT</sequence>
<evidence type="ECO:0000259" key="9">
    <source>
        <dbReference type="Pfam" id="PF02542"/>
    </source>
</evidence>
<dbReference type="Proteomes" id="UP000253606">
    <property type="component" value="Chromosome"/>
</dbReference>
<dbReference type="KEGG" id="abas:ACPOL_5402"/>
<evidence type="ECO:0000256" key="5">
    <source>
        <dbReference type="ARBA" id="ARBA00023229"/>
    </source>
</evidence>
<dbReference type="GO" id="GO:0019288">
    <property type="term" value="P:isopentenyl diphosphate biosynthetic process, methylerythritol 4-phosphate pathway"/>
    <property type="evidence" value="ECO:0007669"/>
    <property type="project" value="UniProtKB-UniRule"/>
</dbReference>
<keyword evidence="4 7" id="KW-0479">Metal-binding</keyword>
<evidence type="ECO:0000256" key="2">
    <source>
        <dbReference type="ARBA" id="ARBA00004709"/>
    </source>
</evidence>
<comment type="function">
    <text evidence="7">Involved in the biosynthesis of isopentenyl diphosphate (IPP) and dimethylallyl diphosphate (DMAPP), two major building blocks of isoprenoid compounds. Catalyzes the conversion of 4-diphosphocytidyl-2-C-methyl-D-erythritol 2-phosphate (CDP-ME2P) to 2-C-methyl-D-erythritol 2,4-cyclodiphosphate (ME-CPP) with a corresponding release of cytidine 5-monophosphate (CMP).</text>
</comment>
<dbReference type="InterPro" id="IPR036571">
    <property type="entry name" value="MECDP_synthase_sf"/>
</dbReference>
<feature type="binding site" evidence="7">
    <location>
        <begin position="77"/>
        <end position="79"/>
    </location>
    <ligand>
        <name>4-CDP-2-C-methyl-D-erythritol 2-phosphate</name>
        <dbReference type="ChEBI" id="CHEBI:57919"/>
    </ligand>
</feature>